<keyword evidence="1" id="KW-0732">Signal</keyword>
<feature type="domain" description="SGNH hydrolase-type esterase" evidence="2">
    <location>
        <begin position="215"/>
        <end position="414"/>
    </location>
</feature>
<dbReference type="SUPFAM" id="SSF52266">
    <property type="entry name" value="SGNH hydrolase"/>
    <property type="match status" value="1"/>
</dbReference>
<dbReference type="STRING" id="1075090.GOAMR_59_01240"/>
<proteinExistence type="predicted"/>
<dbReference type="Proteomes" id="UP000006023">
    <property type="component" value="Unassembled WGS sequence"/>
</dbReference>
<evidence type="ECO:0000259" key="2">
    <source>
        <dbReference type="Pfam" id="PF13472"/>
    </source>
</evidence>
<dbReference type="Gene3D" id="3.40.50.1110">
    <property type="entry name" value="SGNH hydrolase"/>
    <property type="match status" value="1"/>
</dbReference>
<protein>
    <submittedName>
        <fullName evidence="3">Putative esterase</fullName>
    </submittedName>
</protein>
<evidence type="ECO:0000313" key="3">
    <source>
        <dbReference type="EMBL" id="GAB06823.1"/>
    </source>
</evidence>
<dbReference type="PANTHER" id="PTHR43784:SF2">
    <property type="entry name" value="GDSL-LIKE LIPASE_ACYLHYDROLASE, PUTATIVE (AFU_ORTHOLOGUE AFUA_2G00820)-RELATED"/>
    <property type="match status" value="1"/>
</dbReference>
<organism evidence="3 4">
    <name type="scientific">Gordonia amarae NBRC 15530</name>
    <dbReference type="NCBI Taxonomy" id="1075090"/>
    <lineage>
        <taxon>Bacteria</taxon>
        <taxon>Bacillati</taxon>
        <taxon>Actinomycetota</taxon>
        <taxon>Actinomycetes</taxon>
        <taxon>Mycobacteriales</taxon>
        <taxon>Gordoniaceae</taxon>
        <taxon>Gordonia</taxon>
    </lineage>
</organism>
<dbReference type="AlphaFoldDB" id="G7GT98"/>
<feature type="chain" id="PRO_5003494897" evidence="1">
    <location>
        <begin position="28"/>
        <end position="426"/>
    </location>
</feature>
<dbReference type="InterPro" id="IPR036514">
    <property type="entry name" value="SGNH_hydro_sf"/>
</dbReference>
<feature type="signal peptide" evidence="1">
    <location>
        <begin position="1"/>
        <end position="27"/>
    </location>
</feature>
<evidence type="ECO:0000313" key="4">
    <source>
        <dbReference type="Proteomes" id="UP000006023"/>
    </source>
</evidence>
<dbReference type="InterPro" id="IPR013830">
    <property type="entry name" value="SGNH_hydro"/>
</dbReference>
<sequence>MAARTRLLTAVVAVLTCLAVMPAAANAEPAADGRHWVGSWMAAPTDALNGADANLMPILNIADQTFRVIVTPHKGGDQVKVRLTNAARPIPLDVGAATAAIAGSGASLKSATVPLTFRGKRSVTIPAGGDVLSDPVALEVKAWQRLAVSVNVRGLAAFVTQHMNGNATSYYSVPGSGDRTASRNTGDFPLSTTVVPIVNRVDVRTAAPTPAVVTLGDSITDGYVSSNYIVVPQARGVVDRNARYPDFLQRRLDAAGANRSVVNAGISGNRVIADGFVPMFGDAATRRLRRDVLEVPGVKDVIILEGINDLGVPIGANADQVIAGYKFIITRLKARGIRVHIATILPAADALFDGYTAPLANPTRQVINRWIRTQKLTYSVFDFDKAVRDPRNPNILAPKYSGPDRLHPSPAGYRKMAETVDLTKLS</sequence>
<dbReference type="eggNOG" id="COG2755">
    <property type="taxonomic scope" value="Bacteria"/>
</dbReference>
<gene>
    <name evidence="3" type="ORF">GOAMR_59_01240</name>
</gene>
<keyword evidence="4" id="KW-1185">Reference proteome</keyword>
<reference evidence="3 4" key="1">
    <citation type="submission" date="2011-11" db="EMBL/GenBank/DDBJ databases">
        <title>Whole genome shotgun sequence of Gordonia amarae NBRC 15530.</title>
        <authorList>
            <person name="Takarada H."/>
            <person name="Hosoyama A."/>
            <person name="Tsuchikane K."/>
            <person name="Katsumata H."/>
            <person name="Yamazaki S."/>
            <person name="Fujita N."/>
        </authorList>
    </citation>
    <scope>NUCLEOTIDE SEQUENCE [LARGE SCALE GENOMIC DNA]</scope>
    <source>
        <strain evidence="3 4">NBRC 15530</strain>
    </source>
</reference>
<dbReference type="Pfam" id="PF13472">
    <property type="entry name" value="Lipase_GDSL_2"/>
    <property type="match status" value="1"/>
</dbReference>
<evidence type="ECO:0000256" key="1">
    <source>
        <dbReference type="SAM" id="SignalP"/>
    </source>
</evidence>
<dbReference type="RefSeq" id="WP_005190570.1">
    <property type="nucleotide sequence ID" value="NZ_BAED01000059.1"/>
</dbReference>
<dbReference type="InterPro" id="IPR053140">
    <property type="entry name" value="GDSL_Rv0518-like"/>
</dbReference>
<dbReference type="PANTHER" id="PTHR43784">
    <property type="entry name" value="GDSL-LIKE LIPASE/ACYLHYDROLASE, PUTATIVE (AFU_ORTHOLOGUE AFUA_2G00820)-RELATED"/>
    <property type="match status" value="1"/>
</dbReference>
<name>G7GT98_9ACTN</name>
<dbReference type="EMBL" id="BAED01000059">
    <property type="protein sequence ID" value="GAB06823.1"/>
    <property type="molecule type" value="Genomic_DNA"/>
</dbReference>
<accession>G7GT98</accession>
<comment type="caution">
    <text evidence="3">The sequence shown here is derived from an EMBL/GenBank/DDBJ whole genome shotgun (WGS) entry which is preliminary data.</text>
</comment>